<dbReference type="SUPFAM" id="SSF51445">
    <property type="entry name" value="(Trans)glycosidases"/>
    <property type="match status" value="1"/>
</dbReference>
<evidence type="ECO:0000313" key="15">
    <source>
        <dbReference type="EMBL" id="KAF2669569.1"/>
    </source>
</evidence>
<dbReference type="SUPFAM" id="SSF52279">
    <property type="entry name" value="Beta-D-glucan exohydrolase, C-terminal domain"/>
    <property type="match status" value="1"/>
</dbReference>
<evidence type="ECO:0000256" key="11">
    <source>
        <dbReference type="ARBA" id="ARBA00026107"/>
    </source>
</evidence>
<evidence type="ECO:0000313" key="16">
    <source>
        <dbReference type="Proteomes" id="UP000799302"/>
    </source>
</evidence>
<dbReference type="GO" id="GO:0009044">
    <property type="term" value="F:xylan 1,4-beta-xylosidase activity"/>
    <property type="evidence" value="ECO:0007669"/>
    <property type="project" value="UniProtKB-EC"/>
</dbReference>
<dbReference type="OrthoDB" id="47059at2759"/>
<keyword evidence="16" id="KW-1185">Reference proteome</keyword>
<feature type="region of interest" description="Disordered" evidence="12">
    <location>
        <begin position="755"/>
        <end position="784"/>
    </location>
</feature>
<sequence>MVKGFSFQLLAWLWAVPSLAAFPDCKNGPLKDNKVCDMTADALERATSLIKLFTVEEKINNTGNTSPGVPRLGLPAYQWWSEALHGVAHSPGVKFSKNGNFSYATSFPQPITMGAAFDDALIKDVATIISTEARAFSNAGRTGLDFWTPNINPFRDPRWGRGQETPGEDPFHLSSYVHALIDGLQGNTESRYKRIVATCKHYAGYDIEQWQGNARFGFNAVISPQDLVEYYMPPFQECARDSNVGAFMCSYNAVNGVPACADPYLLQTILREKWNWSSEQQWVTSDCDAVANVFTDHHFTKTPEEAVAESLKAGTDVDCGPYYQKYLPNAYKQGLFNDSVLDMALIRQYSSLIRLGYFDPAEAQPYRSVGFDSVATEGNLALAKRAAVEGMVLLKNDGLLPLSIKNKPKISLLGDWANATTQMQGNYKGTAPFLTSPLAAAQNLSATVTYASTPEAAKDADVIIYIGGIDNHIEAEDLDRNSISWNASQLSTISTLSSYGKKMLVVQMGGGQVDSSAIKANANISALIWAGYPGQAGGTALFDIITGVSAPAGRLPITQYPASYVDAVPMTDMALRPGPKNPGRTYKWYTGKPVFEFGHGLHYTKFSASIVTEGGLAKSYSISDLMSKCKASIADSSSGVKYADKCALGTVHAAIKNKGNVTSDYVALGFLAGQFGPAPHPKKSLVAYTRLSDIAGGASQTADLDLTLGSLARVEDNGKKVLYPGTYKLEVDNGPLTSVTFTLTGEKATLDEWPVQKNQRPHTAKGVGKGNGYQGPNPYQAPIA</sequence>
<gene>
    <name evidence="15" type="ORF">BT63DRAFT_387898</name>
</gene>
<dbReference type="GO" id="GO:0046556">
    <property type="term" value="F:alpha-L-arabinofuranosidase activity"/>
    <property type="evidence" value="ECO:0007669"/>
    <property type="project" value="TreeGrafter"/>
</dbReference>
<dbReference type="PANTHER" id="PTHR42721">
    <property type="entry name" value="SUGAR HYDROLASE-RELATED"/>
    <property type="match status" value="1"/>
</dbReference>
<keyword evidence="6" id="KW-0325">Glycoprotein</keyword>
<dbReference type="InterPro" id="IPR026891">
    <property type="entry name" value="Fn3-like"/>
</dbReference>
<keyword evidence="9" id="KW-0624">Polysaccharide degradation</keyword>
<dbReference type="InterPro" id="IPR036962">
    <property type="entry name" value="Glyco_hydro_3_N_sf"/>
</dbReference>
<evidence type="ECO:0000256" key="12">
    <source>
        <dbReference type="SAM" id="MobiDB-lite"/>
    </source>
</evidence>
<dbReference type="GO" id="GO:0045493">
    <property type="term" value="P:xylan catabolic process"/>
    <property type="evidence" value="ECO:0007669"/>
    <property type="project" value="UniProtKB-UniPathway"/>
</dbReference>
<evidence type="ECO:0000256" key="7">
    <source>
        <dbReference type="ARBA" id="ARBA00023277"/>
    </source>
</evidence>
<feature type="chain" id="PRO_5025435060" description="xylan 1,4-beta-xylosidase" evidence="13">
    <location>
        <begin position="22"/>
        <end position="784"/>
    </location>
</feature>
<feature type="signal peptide" evidence="13">
    <location>
        <begin position="1"/>
        <end position="21"/>
    </location>
</feature>
<comment type="catalytic activity">
    <reaction evidence="10">
        <text>Hydrolysis of (1-&gt;4)-beta-D-xylans, to remove successive D-xylose residues from the non-reducing termini.</text>
        <dbReference type="EC" id="3.2.1.37"/>
    </reaction>
</comment>
<dbReference type="Proteomes" id="UP000799302">
    <property type="component" value="Unassembled WGS sequence"/>
</dbReference>
<dbReference type="InterPro" id="IPR001764">
    <property type="entry name" value="Glyco_hydro_3_N"/>
</dbReference>
<dbReference type="EC" id="3.2.1.37" evidence="11"/>
<dbReference type="InterPro" id="IPR002772">
    <property type="entry name" value="Glyco_hydro_3_C"/>
</dbReference>
<name>A0A6A6UBD7_9PEZI</name>
<dbReference type="Gene3D" id="2.60.40.10">
    <property type="entry name" value="Immunoglobulins"/>
    <property type="match status" value="1"/>
</dbReference>
<keyword evidence="5 15" id="KW-0378">Hydrolase</keyword>
<keyword evidence="8" id="KW-0326">Glycosidase</keyword>
<dbReference type="InterPro" id="IPR013783">
    <property type="entry name" value="Ig-like_fold"/>
</dbReference>
<dbReference type="Gene3D" id="3.40.50.1700">
    <property type="entry name" value="Glycoside hydrolase family 3 C-terminal domain"/>
    <property type="match status" value="1"/>
</dbReference>
<dbReference type="FunFam" id="3.20.20.300:FF:000013">
    <property type="entry name" value="Probable exo-1,4-beta-xylosidase xlnD"/>
    <property type="match status" value="1"/>
</dbReference>
<evidence type="ECO:0000256" key="6">
    <source>
        <dbReference type="ARBA" id="ARBA00023180"/>
    </source>
</evidence>
<evidence type="ECO:0000256" key="13">
    <source>
        <dbReference type="SAM" id="SignalP"/>
    </source>
</evidence>
<dbReference type="Gene3D" id="3.20.20.300">
    <property type="entry name" value="Glycoside hydrolase, family 3, N-terminal domain"/>
    <property type="match status" value="1"/>
</dbReference>
<evidence type="ECO:0000256" key="9">
    <source>
        <dbReference type="ARBA" id="ARBA00023326"/>
    </source>
</evidence>
<keyword evidence="7" id="KW-0119">Carbohydrate metabolism</keyword>
<dbReference type="Pfam" id="PF00933">
    <property type="entry name" value="Glyco_hydro_3"/>
    <property type="match status" value="1"/>
</dbReference>
<evidence type="ECO:0000259" key="14">
    <source>
        <dbReference type="SMART" id="SM01217"/>
    </source>
</evidence>
<dbReference type="InterPro" id="IPR017853">
    <property type="entry name" value="GH"/>
</dbReference>
<evidence type="ECO:0000256" key="2">
    <source>
        <dbReference type="ARBA" id="ARBA00005336"/>
    </source>
</evidence>
<evidence type="ECO:0000256" key="1">
    <source>
        <dbReference type="ARBA" id="ARBA00004851"/>
    </source>
</evidence>
<dbReference type="AlphaFoldDB" id="A0A6A6UBD7"/>
<reference evidence="15" key="1">
    <citation type="journal article" date="2020" name="Stud. Mycol.">
        <title>101 Dothideomycetes genomes: a test case for predicting lifestyles and emergence of pathogens.</title>
        <authorList>
            <person name="Haridas S."/>
            <person name="Albert R."/>
            <person name="Binder M."/>
            <person name="Bloem J."/>
            <person name="Labutti K."/>
            <person name="Salamov A."/>
            <person name="Andreopoulos B."/>
            <person name="Baker S."/>
            <person name="Barry K."/>
            <person name="Bills G."/>
            <person name="Bluhm B."/>
            <person name="Cannon C."/>
            <person name="Castanera R."/>
            <person name="Culley D."/>
            <person name="Daum C."/>
            <person name="Ezra D."/>
            <person name="Gonzalez J."/>
            <person name="Henrissat B."/>
            <person name="Kuo A."/>
            <person name="Liang C."/>
            <person name="Lipzen A."/>
            <person name="Lutzoni F."/>
            <person name="Magnuson J."/>
            <person name="Mondo S."/>
            <person name="Nolan M."/>
            <person name="Ohm R."/>
            <person name="Pangilinan J."/>
            <person name="Park H.-J."/>
            <person name="Ramirez L."/>
            <person name="Alfaro M."/>
            <person name="Sun H."/>
            <person name="Tritt A."/>
            <person name="Yoshinaga Y."/>
            <person name="Zwiers L.-H."/>
            <person name="Turgeon B."/>
            <person name="Goodwin S."/>
            <person name="Spatafora J."/>
            <person name="Crous P."/>
            <person name="Grigoriev I."/>
        </authorList>
    </citation>
    <scope>NUCLEOTIDE SEQUENCE</scope>
    <source>
        <strain evidence="15">CBS 115976</strain>
    </source>
</reference>
<dbReference type="UniPathway" id="UPA00114"/>
<dbReference type="PANTHER" id="PTHR42721:SF3">
    <property type="entry name" value="BETA-D-XYLOSIDASE 5-RELATED"/>
    <property type="match status" value="1"/>
</dbReference>
<accession>A0A6A6UBD7</accession>
<proteinExistence type="inferred from homology"/>
<feature type="domain" description="Fibronectin type III-like" evidence="14">
    <location>
        <begin position="665"/>
        <end position="735"/>
    </location>
</feature>
<dbReference type="SMART" id="SM01217">
    <property type="entry name" value="Fn3_like"/>
    <property type="match status" value="1"/>
</dbReference>
<comment type="similarity">
    <text evidence="2">Belongs to the glycosyl hydrolase 3 family.</text>
</comment>
<dbReference type="GO" id="GO:0031222">
    <property type="term" value="P:arabinan catabolic process"/>
    <property type="evidence" value="ECO:0007669"/>
    <property type="project" value="TreeGrafter"/>
</dbReference>
<keyword evidence="4 13" id="KW-0732">Signal</keyword>
<evidence type="ECO:0000256" key="5">
    <source>
        <dbReference type="ARBA" id="ARBA00022801"/>
    </source>
</evidence>
<evidence type="ECO:0000256" key="8">
    <source>
        <dbReference type="ARBA" id="ARBA00023295"/>
    </source>
</evidence>
<dbReference type="EMBL" id="MU004235">
    <property type="protein sequence ID" value="KAF2669569.1"/>
    <property type="molecule type" value="Genomic_DNA"/>
</dbReference>
<evidence type="ECO:0000256" key="4">
    <source>
        <dbReference type="ARBA" id="ARBA00022729"/>
    </source>
</evidence>
<dbReference type="InterPro" id="IPR044993">
    <property type="entry name" value="BXL"/>
</dbReference>
<dbReference type="Pfam" id="PF01915">
    <property type="entry name" value="Glyco_hydro_3_C"/>
    <property type="match status" value="1"/>
</dbReference>
<dbReference type="InterPro" id="IPR036881">
    <property type="entry name" value="Glyco_hydro_3_C_sf"/>
</dbReference>
<evidence type="ECO:0000256" key="3">
    <source>
        <dbReference type="ARBA" id="ARBA00022651"/>
    </source>
</evidence>
<protein>
    <recommendedName>
        <fullName evidence="11">xylan 1,4-beta-xylosidase</fullName>
        <ecNumber evidence="11">3.2.1.37</ecNumber>
    </recommendedName>
</protein>
<comment type="pathway">
    <text evidence="1">Glycan degradation; xylan degradation.</text>
</comment>
<keyword evidence="3" id="KW-0858">Xylan degradation</keyword>
<organism evidence="15 16">
    <name type="scientific">Microthyrium microscopicum</name>
    <dbReference type="NCBI Taxonomy" id="703497"/>
    <lineage>
        <taxon>Eukaryota</taxon>
        <taxon>Fungi</taxon>
        <taxon>Dikarya</taxon>
        <taxon>Ascomycota</taxon>
        <taxon>Pezizomycotina</taxon>
        <taxon>Dothideomycetes</taxon>
        <taxon>Dothideomycetes incertae sedis</taxon>
        <taxon>Microthyriales</taxon>
        <taxon>Microthyriaceae</taxon>
        <taxon>Microthyrium</taxon>
    </lineage>
</organism>
<evidence type="ECO:0000256" key="10">
    <source>
        <dbReference type="ARBA" id="ARBA00024574"/>
    </source>
</evidence>